<dbReference type="EMBL" id="JBHMEW010000057">
    <property type="protein sequence ID" value="MFB9212045.1"/>
    <property type="molecule type" value="Genomic_DNA"/>
</dbReference>
<gene>
    <name evidence="2" type="ORF">ACFFUR_09510</name>
</gene>
<keyword evidence="3" id="KW-1185">Reference proteome</keyword>
<organism evidence="2 3">
    <name type="scientific">Echinicola jeungdonensis</name>
    <dbReference type="NCBI Taxonomy" id="709343"/>
    <lineage>
        <taxon>Bacteria</taxon>
        <taxon>Pseudomonadati</taxon>
        <taxon>Bacteroidota</taxon>
        <taxon>Cytophagia</taxon>
        <taxon>Cytophagales</taxon>
        <taxon>Cyclobacteriaceae</taxon>
        <taxon>Echinicola</taxon>
    </lineage>
</organism>
<dbReference type="Proteomes" id="UP001589654">
    <property type="component" value="Unassembled WGS sequence"/>
</dbReference>
<sequence length="241" mass="28537">MEQRLITQRHCKKILAHIKYNQIPFDYQDNKHQMSFFDGQRELLRLRLPISLPPPEEYFENPDEMVNYVLVIIRSGLASVGYFENGENLDHKVFRAYMVRKKQGKSQIKHLKTKGKSRAGSRVRLGETLEFFEQINKRLQDYFLENRIDKIGISCSTTLIPFWFNSKISPPFEKGDSRILKIPKHIQQPTYEALLDANNFLLNAELKSHQEGLSIFNEWLKMEQENDQDEENDEDIDEDNW</sequence>
<evidence type="ECO:0000313" key="2">
    <source>
        <dbReference type="EMBL" id="MFB9212045.1"/>
    </source>
</evidence>
<proteinExistence type="predicted"/>
<accession>A0ABV5J7C0</accession>
<dbReference type="Pfam" id="PF18826">
    <property type="entry name" value="bVLRF1"/>
    <property type="match status" value="1"/>
</dbReference>
<evidence type="ECO:0000313" key="3">
    <source>
        <dbReference type="Proteomes" id="UP001589654"/>
    </source>
</evidence>
<reference evidence="2 3" key="1">
    <citation type="submission" date="2024-09" db="EMBL/GenBank/DDBJ databases">
        <authorList>
            <person name="Sun Q."/>
            <person name="Mori K."/>
        </authorList>
    </citation>
    <scope>NUCLEOTIDE SEQUENCE [LARGE SCALE GENOMIC DNA]</scope>
    <source>
        <strain evidence="2 3">CECT 7682</strain>
    </source>
</reference>
<dbReference type="RefSeq" id="WP_290249452.1">
    <property type="nucleotide sequence ID" value="NZ_JAUFQT010000002.1"/>
</dbReference>
<protein>
    <recommendedName>
        <fullName evidence="1">VLRF1 domain-containing protein</fullName>
    </recommendedName>
</protein>
<dbReference type="PROSITE" id="PS52044">
    <property type="entry name" value="VLRF1"/>
    <property type="match status" value="1"/>
</dbReference>
<dbReference type="InterPro" id="IPR041175">
    <property type="entry name" value="VLRF1/Vms1"/>
</dbReference>
<comment type="caution">
    <text evidence="2">The sequence shown here is derived from an EMBL/GenBank/DDBJ whole genome shotgun (WGS) entry which is preliminary data.</text>
</comment>
<feature type="domain" description="VLRF1" evidence="1">
    <location>
        <begin position="64"/>
        <end position="204"/>
    </location>
</feature>
<name>A0ABV5J7C0_9BACT</name>
<evidence type="ECO:0000259" key="1">
    <source>
        <dbReference type="PROSITE" id="PS52044"/>
    </source>
</evidence>